<protein>
    <submittedName>
        <fullName evidence="3">Enoyl-CoA hydratase/isomerase family protein</fullName>
    </submittedName>
</protein>
<dbReference type="PANTHER" id="PTHR43802:SF1">
    <property type="entry name" value="IP11341P-RELATED"/>
    <property type="match status" value="1"/>
</dbReference>
<dbReference type="Gene3D" id="1.10.12.10">
    <property type="entry name" value="Lyase 2-enoyl-coa Hydratase, Chain A, domain 2"/>
    <property type="match status" value="1"/>
</dbReference>
<dbReference type="AlphaFoldDB" id="A0A937VY22"/>
<dbReference type="GO" id="GO:0003824">
    <property type="term" value="F:catalytic activity"/>
    <property type="evidence" value="ECO:0007669"/>
    <property type="project" value="InterPro"/>
</dbReference>
<evidence type="ECO:0000313" key="3">
    <source>
        <dbReference type="EMBL" id="MBM3223161.1"/>
    </source>
</evidence>
<dbReference type="PANTHER" id="PTHR43802">
    <property type="entry name" value="ENOYL-COA HYDRATASE"/>
    <property type="match status" value="1"/>
</dbReference>
<name>A0A937VY22_UNCTE</name>
<dbReference type="Pfam" id="PF00378">
    <property type="entry name" value="ECH_1"/>
    <property type="match status" value="1"/>
</dbReference>
<dbReference type="Gene3D" id="3.90.226.10">
    <property type="entry name" value="2-enoyl-CoA Hydratase, Chain A, domain 1"/>
    <property type="match status" value="1"/>
</dbReference>
<comment type="similarity">
    <text evidence="1 2">Belongs to the enoyl-CoA hydratase/isomerase family.</text>
</comment>
<gene>
    <name evidence="3" type="ORF">FJZ47_05065</name>
</gene>
<sequence>MSCKRWPCLCGREPRLSLRGEPMPDDVLLLERQERVAILTLNRPDRLNALNEELRDALPRVCAELRRDDRVWAVVLTGAGRGFCAGADLRATRTEDEVLPSREERLDTYGWVGRQAMAVYRTLDKPVIAAVNGVAAGAGMSLALSCDMRVGCELTRFKTVFIERSISPDSGMSFFLPRIVGYSRACDLLYTSRFVEAEEAYRLGLLDRLVPAERLLEEALALAQQIAAWPPVAMQATRRTLQQSMESTLEAQLQHESFGLLLARRAPHDVHESRAAFLERRAAHFTGQ</sequence>
<dbReference type="PROSITE" id="PS00166">
    <property type="entry name" value="ENOYL_COA_HYDRATASE"/>
    <property type="match status" value="1"/>
</dbReference>
<organism evidence="3 4">
    <name type="scientific">Tectimicrobiota bacterium</name>
    <dbReference type="NCBI Taxonomy" id="2528274"/>
    <lineage>
        <taxon>Bacteria</taxon>
        <taxon>Pseudomonadati</taxon>
        <taxon>Nitrospinota/Tectimicrobiota group</taxon>
        <taxon>Candidatus Tectimicrobiota</taxon>
    </lineage>
</organism>
<dbReference type="Proteomes" id="UP000712673">
    <property type="component" value="Unassembled WGS sequence"/>
</dbReference>
<evidence type="ECO:0000256" key="1">
    <source>
        <dbReference type="ARBA" id="ARBA00005254"/>
    </source>
</evidence>
<comment type="caution">
    <text evidence="3">The sequence shown here is derived from an EMBL/GenBank/DDBJ whole genome shotgun (WGS) entry which is preliminary data.</text>
</comment>
<proteinExistence type="inferred from homology"/>
<evidence type="ECO:0000313" key="4">
    <source>
        <dbReference type="Proteomes" id="UP000712673"/>
    </source>
</evidence>
<dbReference type="InterPro" id="IPR014748">
    <property type="entry name" value="Enoyl-CoA_hydra_C"/>
</dbReference>
<reference evidence="3" key="1">
    <citation type="submission" date="2019-03" db="EMBL/GenBank/DDBJ databases">
        <title>Lake Tanganyika Metagenome-Assembled Genomes (MAGs).</title>
        <authorList>
            <person name="Tran P."/>
        </authorList>
    </citation>
    <scope>NUCLEOTIDE SEQUENCE</scope>
    <source>
        <strain evidence="3">K_DeepCast_65m_m2_066</strain>
    </source>
</reference>
<accession>A0A937VY22</accession>
<dbReference type="InterPro" id="IPR029045">
    <property type="entry name" value="ClpP/crotonase-like_dom_sf"/>
</dbReference>
<evidence type="ECO:0000256" key="2">
    <source>
        <dbReference type="RuleBase" id="RU003707"/>
    </source>
</evidence>
<dbReference type="InterPro" id="IPR018376">
    <property type="entry name" value="Enoyl-CoA_hyd/isom_CS"/>
</dbReference>
<dbReference type="EMBL" id="VGLS01000102">
    <property type="protein sequence ID" value="MBM3223161.1"/>
    <property type="molecule type" value="Genomic_DNA"/>
</dbReference>
<dbReference type="CDD" id="cd06558">
    <property type="entry name" value="crotonase-like"/>
    <property type="match status" value="1"/>
</dbReference>
<dbReference type="InterPro" id="IPR001753">
    <property type="entry name" value="Enoyl-CoA_hydra/iso"/>
</dbReference>
<dbReference type="SUPFAM" id="SSF52096">
    <property type="entry name" value="ClpP/crotonase"/>
    <property type="match status" value="1"/>
</dbReference>